<dbReference type="Proteomes" id="UP000233766">
    <property type="component" value="Unassembled WGS sequence"/>
</dbReference>
<dbReference type="InterPro" id="IPR027417">
    <property type="entry name" value="P-loop_NTPase"/>
</dbReference>
<sequence>MVTRANEVLSVSELAQRIPAGDERFLLGIAGPPGAGKSTLAQRLRDELAEAGRPAVVAPMDGYHLRNQVLLARNAMGRKGEPDTFDVAAFVADLRLLRETPVGSPVPWPLFDRAIDEPTDGGVIVRDERIVVVEGNYLLLTDAEAPGWAEVRGQLDACWYLDAPRPVLTERLLHRHTAGGRTPEQASRKVTDSDLRNADLIAASRHRADLVLTAAGRGYRLN</sequence>
<dbReference type="Gene3D" id="3.40.50.300">
    <property type="entry name" value="P-loop containing nucleotide triphosphate hydrolases"/>
    <property type="match status" value="1"/>
</dbReference>
<dbReference type="AlphaFoldDB" id="A0A2N3VCS6"/>
<protein>
    <submittedName>
        <fullName evidence="1">Pantothenate kinase</fullName>
    </submittedName>
</protein>
<organism evidence="1 2">
    <name type="scientific">Nocardia fluminea</name>
    <dbReference type="NCBI Taxonomy" id="134984"/>
    <lineage>
        <taxon>Bacteria</taxon>
        <taxon>Bacillati</taxon>
        <taxon>Actinomycetota</taxon>
        <taxon>Actinomycetes</taxon>
        <taxon>Mycobacteriales</taxon>
        <taxon>Nocardiaceae</taxon>
        <taxon>Nocardia</taxon>
    </lineage>
</organism>
<gene>
    <name evidence="1" type="ORF">ATK86_3822</name>
</gene>
<evidence type="ECO:0000313" key="2">
    <source>
        <dbReference type="Proteomes" id="UP000233766"/>
    </source>
</evidence>
<reference evidence="1 2" key="1">
    <citation type="submission" date="2017-12" db="EMBL/GenBank/DDBJ databases">
        <title>Sequencing the genomes of 1000 Actinobacteria strains.</title>
        <authorList>
            <person name="Klenk H.-P."/>
        </authorList>
    </citation>
    <scope>NUCLEOTIDE SEQUENCE [LARGE SCALE GENOMIC DNA]</scope>
    <source>
        <strain evidence="1 2">DSM 44489</strain>
    </source>
</reference>
<proteinExistence type="predicted"/>
<keyword evidence="2" id="KW-1185">Reference proteome</keyword>
<dbReference type="PANTHER" id="PTHR10285">
    <property type="entry name" value="URIDINE KINASE"/>
    <property type="match status" value="1"/>
</dbReference>
<dbReference type="EMBL" id="PJMW01000002">
    <property type="protein sequence ID" value="PKV79429.1"/>
    <property type="molecule type" value="Genomic_DNA"/>
</dbReference>
<accession>A0A2N3VCS6</accession>
<dbReference type="GO" id="GO:0016301">
    <property type="term" value="F:kinase activity"/>
    <property type="evidence" value="ECO:0007669"/>
    <property type="project" value="UniProtKB-KW"/>
</dbReference>
<dbReference type="SUPFAM" id="SSF52540">
    <property type="entry name" value="P-loop containing nucleoside triphosphate hydrolases"/>
    <property type="match status" value="1"/>
</dbReference>
<keyword evidence="1" id="KW-0808">Transferase</keyword>
<evidence type="ECO:0000313" key="1">
    <source>
        <dbReference type="EMBL" id="PKV79429.1"/>
    </source>
</evidence>
<name>A0A2N3VCS6_9NOCA</name>
<keyword evidence="1" id="KW-0418">Kinase</keyword>
<comment type="caution">
    <text evidence="1">The sequence shown here is derived from an EMBL/GenBank/DDBJ whole genome shotgun (WGS) entry which is preliminary data.</text>
</comment>